<feature type="coiled-coil region" evidence="1">
    <location>
        <begin position="256"/>
        <end position="283"/>
    </location>
</feature>
<dbReference type="EMBL" id="CAIIXF020000011">
    <property type="protein sequence ID" value="CAH1799113.1"/>
    <property type="molecule type" value="Genomic_DNA"/>
</dbReference>
<feature type="compositionally biased region" description="Basic and acidic residues" evidence="2">
    <location>
        <begin position="602"/>
        <end position="611"/>
    </location>
</feature>
<feature type="region of interest" description="Disordered" evidence="2">
    <location>
        <begin position="410"/>
        <end position="473"/>
    </location>
</feature>
<reference evidence="3" key="1">
    <citation type="submission" date="2022-03" db="EMBL/GenBank/DDBJ databases">
        <authorList>
            <person name="Martin C."/>
        </authorList>
    </citation>
    <scope>NUCLEOTIDE SEQUENCE</scope>
</reference>
<feature type="region of interest" description="Disordered" evidence="2">
    <location>
        <begin position="598"/>
        <end position="621"/>
    </location>
</feature>
<evidence type="ECO:0000256" key="2">
    <source>
        <dbReference type="SAM" id="MobiDB-lite"/>
    </source>
</evidence>
<name>A0A8J1TCM1_OWEFU</name>
<dbReference type="Proteomes" id="UP000749559">
    <property type="component" value="Unassembled WGS sequence"/>
</dbReference>
<protein>
    <submittedName>
        <fullName evidence="3">Uncharacterized protein</fullName>
    </submittedName>
</protein>
<sequence>MPPPTPSCYIDPALEIDSDGDDSDDFISGGAESCDETQLPHATQTESDIISEIRNLCGSATRHEFVKRINDTLDIHSLVSTREALYDYARINRRNAMPPGALLRRLPSRKNKAVSSGVKEKVSNDIYILFQFIEGAANISELKSILNSSSKNRKSTAYKTTSDDNTSVIQPLAPDQLASLLTNVVDFKSFMSDELSGIKSDMTKLAKSNDSKLNLIKSEVTKISKSKESELKKKIDIMTNELNRSRDCEAILKSDLLLAKQTINEQKTEIDNLKKDLKSVNTKVYKSMQTIQNKIHELEKTNRQVNPDVIKPDVIKPVEAMSDVVPATTSYSSVWEPSSPPSSIMASNHLPSPTTDRLTTYSASSEAKTSTNVPSSITSSQNAAPLYTSTQQRPRSTSAVASIIASVASESTGSSSSRLTRSAPQIKSQSHKPWPTVQAAAHAQKQSCATDDASPSTSTYTRNRSYMKASRPGPIPTVIGVHKEVSASIEECDEGFTGVNVRRQRTKKILLSHVKSVPYNALRTHIVKYAARRHVTVTGFKVISRRSSVKGEWLMVRINVLASHYNNATDNSFWPSNITCRPWLSSTDHAKTVANNASTNCDSHDSVHSDDSSSYPYLDNYNNESSRENEAAWGDDEYHDQVYSGSLMHASSLPISIV</sequence>
<evidence type="ECO:0000256" key="1">
    <source>
        <dbReference type="SAM" id="Coils"/>
    </source>
</evidence>
<feature type="compositionally biased region" description="Polar residues" evidence="2">
    <location>
        <begin position="444"/>
        <end position="464"/>
    </location>
</feature>
<comment type="caution">
    <text evidence="3">The sequence shown here is derived from an EMBL/GenBank/DDBJ whole genome shotgun (WGS) entry which is preliminary data.</text>
</comment>
<dbReference type="OrthoDB" id="6183977at2759"/>
<organism evidence="3 4">
    <name type="scientific">Owenia fusiformis</name>
    <name type="common">Polychaete worm</name>
    <dbReference type="NCBI Taxonomy" id="6347"/>
    <lineage>
        <taxon>Eukaryota</taxon>
        <taxon>Metazoa</taxon>
        <taxon>Spiralia</taxon>
        <taxon>Lophotrochozoa</taxon>
        <taxon>Annelida</taxon>
        <taxon>Polychaeta</taxon>
        <taxon>Sedentaria</taxon>
        <taxon>Canalipalpata</taxon>
        <taxon>Sabellida</taxon>
        <taxon>Oweniida</taxon>
        <taxon>Oweniidae</taxon>
        <taxon>Owenia</taxon>
    </lineage>
</organism>
<dbReference type="AlphaFoldDB" id="A0A8J1TCM1"/>
<feature type="compositionally biased region" description="Low complexity" evidence="2">
    <location>
        <begin position="410"/>
        <end position="423"/>
    </location>
</feature>
<feature type="compositionally biased region" description="Polar residues" evidence="2">
    <location>
        <begin position="344"/>
        <end position="395"/>
    </location>
</feature>
<accession>A0A8J1TCM1</accession>
<keyword evidence="4" id="KW-1185">Reference proteome</keyword>
<gene>
    <name evidence="3" type="ORF">OFUS_LOCUS23166</name>
</gene>
<keyword evidence="1" id="KW-0175">Coiled coil</keyword>
<proteinExistence type="predicted"/>
<evidence type="ECO:0000313" key="3">
    <source>
        <dbReference type="EMBL" id="CAH1799113.1"/>
    </source>
</evidence>
<feature type="compositionally biased region" description="Low complexity" evidence="2">
    <location>
        <begin position="331"/>
        <end position="343"/>
    </location>
</feature>
<feature type="region of interest" description="Disordered" evidence="2">
    <location>
        <begin position="331"/>
        <end position="395"/>
    </location>
</feature>
<evidence type="ECO:0000313" key="4">
    <source>
        <dbReference type="Proteomes" id="UP000749559"/>
    </source>
</evidence>